<dbReference type="EnsemblFungi" id="MAPG_11497T0">
    <property type="protein sequence ID" value="MAPG_11497T0"/>
    <property type="gene ID" value="MAPG_11497"/>
</dbReference>
<dbReference type="OMA" id="WMLCERV"/>
<dbReference type="OrthoDB" id="3852249at2759"/>
<dbReference type="EMBL" id="ADBL01002832">
    <property type="status" value="NOT_ANNOTATED_CDS"/>
    <property type="molecule type" value="Genomic_DNA"/>
</dbReference>
<reference evidence="1" key="1">
    <citation type="submission" date="2010-05" db="EMBL/GenBank/DDBJ databases">
        <title>The Genome Sequence of Magnaporthe poae strain ATCC 64411.</title>
        <authorList>
            <consortium name="The Broad Institute Genome Sequencing Platform"/>
            <consortium name="Broad Institute Genome Sequencing Center for Infectious Disease"/>
            <person name="Ma L.-J."/>
            <person name="Dead R."/>
            <person name="Young S."/>
            <person name="Zeng Q."/>
            <person name="Koehrsen M."/>
            <person name="Alvarado L."/>
            <person name="Berlin A."/>
            <person name="Chapman S.B."/>
            <person name="Chen Z."/>
            <person name="Freedman E."/>
            <person name="Gellesch M."/>
            <person name="Goldberg J."/>
            <person name="Griggs A."/>
            <person name="Gujja S."/>
            <person name="Heilman E.R."/>
            <person name="Heiman D."/>
            <person name="Hepburn T."/>
            <person name="Howarth C."/>
            <person name="Jen D."/>
            <person name="Larson L."/>
            <person name="Mehta T."/>
            <person name="Neiman D."/>
            <person name="Pearson M."/>
            <person name="Roberts A."/>
            <person name="Saif S."/>
            <person name="Shea T."/>
            <person name="Shenoy N."/>
            <person name="Sisk P."/>
            <person name="Stolte C."/>
            <person name="Sykes S."/>
            <person name="Walk T."/>
            <person name="White J."/>
            <person name="Yandava C."/>
            <person name="Haas B."/>
            <person name="Nusbaum C."/>
            <person name="Birren B."/>
        </authorList>
    </citation>
    <scope>NUCLEOTIDE SEQUENCE</scope>
    <source>
        <strain evidence="1">ATCC 64411</strain>
    </source>
</reference>
<reference evidence="3" key="2">
    <citation type="submission" date="2010-05" db="EMBL/GenBank/DDBJ databases">
        <title>The genome sequence of Magnaporthe poae strain ATCC 64411.</title>
        <authorList>
            <person name="Ma L.-J."/>
            <person name="Dead R."/>
            <person name="Young S."/>
            <person name="Zeng Q."/>
            <person name="Koehrsen M."/>
            <person name="Alvarado L."/>
            <person name="Berlin A."/>
            <person name="Chapman S.B."/>
            <person name="Chen Z."/>
            <person name="Freedman E."/>
            <person name="Gellesch M."/>
            <person name="Goldberg J."/>
            <person name="Griggs A."/>
            <person name="Gujja S."/>
            <person name="Heilman E.R."/>
            <person name="Heiman D."/>
            <person name="Hepburn T."/>
            <person name="Howarth C."/>
            <person name="Jen D."/>
            <person name="Larson L."/>
            <person name="Mehta T."/>
            <person name="Neiman D."/>
            <person name="Pearson M."/>
            <person name="Roberts A."/>
            <person name="Saif S."/>
            <person name="Shea T."/>
            <person name="Shenoy N."/>
            <person name="Sisk P."/>
            <person name="Stolte C."/>
            <person name="Sykes S."/>
            <person name="Walk T."/>
            <person name="White J."/>
            <person name="Yandava C."/>
            <person name="Haas B."/>
            <person name="Nusbaum C."/>
            <person name="Birren B."/>
        </authorList>
    </citation>
    <scope>NUCLEOTIDE SEQUENCE [LARGE SCALE GENOMIC DNA]</scope>
    <source>
        <strain evidence="3">ATCC 64411 / 73-15</strain>
    </source>
</reference>
<evidence type="ECO:0000313" key="1">
    <source>
        <dbReference type="EMBL" id="KLU92552.1"/>
    </source>
</evidence>
<dbReference type="Proteomes" id="UP000011715">
    <property type="component" value="Unassembled WGS sequence"/>
</dbReference>
<evidence type="ECO:0000313" key="2">
    <source>
        <dbReference type="EnsemblFungi" id="MAPG_11497T0"/>
    </source>
</evidence>
<dbReference type="AlphaFoldDB" id="A0A0C4EFF3"/>
<dbReference type="eggNOG" id="ENOG502SQW0">
    <property type="taxonomic scope" value="Eukaryota"/>
</dbReference>
<keyword evidence="3" id="KW-1185">Reference proteome</keyword>
<sequence length="361" mass="38764">MSLFGRIVKASLALANTYAPFRDGLDMVRADATAAYDHINSSSSRTLRLSTSARIQGFFSATIILAEVVKIYQNEQIRRELKGLYEQLRMHNNLVAGGASGPDGFARQVLDFLDLKVREYAQDGGEHLFFIYHPDTNWHGEFARIAAEAAQQQPGGDSGAGEAQSRLLGVSHDLFAIFRLMLCTRVALQKARGDAATGVSFHLLVPSYSVVAIPRSFVAIDALFPLTIEGQIAQGEPLVWLNFPPMEGYNRPTLKDVGNPADLPGEISWEGPAIVGAEIATAAVAWMGITPLVVNAALAACPMLGVPALVMSMVGSAGAMRAAGNAVESRWEQKQPPPAILGQTTYSPEWAADIVGFLVGR</sequence>
<protein>
    <submittedName>
        <fullName evidence="1 2">Uncharacterized protein</fullName>
    </submittedName>
</protein>
<dbReference type="Pfam" id="PF20219">
    <property type="entry name" value="DUF6579"/>
    <property type="match status" value="1"/>
</dbReference>
<reference evidence="1" key="3">
    <citation type="submission" date="2011-03" db="EMBL/GenBank/DDBJ databases">
        <title>Annotation of Magnaporthe poae ATCC 64411.</title>
        <authorList>
            <person name="Ma L.-J."/>
            <person name="Dead R."/>
            <person name="Young S.K."/>
            <person name="Zeng Q."/>
            <person name="Gargeya S."/>
            <person name="Fitzgerald M."/>
            <person name="Haas B."/>
            <person name="Abouelleil A."/>
            <person name="Alvarado L."/>
            <person name="Arachchi H.M."/>
            <person name="Berlin A."/>
            <person name="Brown A."/>
            <person name="Chapman S.B."/>
            <person name="Chen Z."/>
            <person name="Dunbar C."/>
            <person name="Freedman E."/>
            <person name="Gearin G."/>
            <person name="Gellesch M."/>
            <person name="Goldberg J."/>
            <person name="Griggs A."/>
            <person name="Gujja S."/>
            <person name="Heiman D."/>
            <person name="Howarth C."/>
            <person name="Larson L."/>
            <person name="Lui A."/>
            <person name="MacDonald P.J.P."/>
            <person name="Mehta T."/>
            <person name="Montmayeur A."/>
            <person name="Murphy C."/>
            <person name="Neiman D."/>
            <person name="Pearson M."/>
            <person name="Priest M."/>
            <person name="Roberts A."/>
            <person name="Saif S."/>
            <person name="Shea T."/>
            <person name="Shenoy N."/>
            <person name="Sisk P."/>
            <person name="Stolte C."/>
            <person name="Sykes S."/>
            <person name="Yandava C."/>
            <person name="Wortman J."/>
            <person name="Nusbaum C."/>
            <person name="Birren B."/>
        </authorList>
    </citation>
    <scope>NUCLEOTIDE SEQUENCE</scope>
    <source>
        <strain evidence="1">ATCC 64411</strain>
    </source>
</reference>
<dbReference type="VEuPathDB" id="FungiDB:MAPG_11497"/>
<accession>A0A0C4EFF3</accession>
<reference evidence="2" key="4">
    <citation type="journal article" date="2015" name="G3 (Bethesda)">
        <title>Genome sequences of three phytopathogenic species of the Magnaporthaceae family of fungi.</title>
        <authorList>
            <person name="Okagaki L.H."/>
            <person name="Nunes C.C."/>
            <person name="Sailsbery J."/>
            <person name="Clay B."/>
            <person name="Brown D."/>
            <person name="John T."/>
            <person name="Oh Y."/>
            <person name="Young N."/>
            <person name="Fitzgerald M."/>
            <person name="Haas B.J."/>
            <person name="Zeng Q."/>
            <person name="Young S."/>
            <person name="Adiconis X."/>
            <person name="Fan L."/>
            <person name="Levin J.Z."/>
            <person name="Mitchell T.K."/>
            <person name="Okubara P.A."/>
            <person name="Farman M.L."/>
            <person name="Kohn L.M."/>
            <person name="Birren B."/>
            <person name="Ma L.-J."/>
            <person name="Dean R.A."/>
        </authorList>
    </citation>
    <scope>NUCLEOTIDE SEQUENCE</scope>
    <source>
        <strain evidence="2">ATCC 64411 / 73-15</strain>
    </source>
</reference>
<evidence type="ECO:0000313" key="3">
    <source>
        <dbReference type="Proteomes" id="UP000011715"/>
    </source>
</evidence>
<reference evidence="2" key="5">
    <citation type="submission" date="2015-06" db="UniProtKB">
        <authorList>
            <consortium name="EnsemblFungi"/>
        </authorList>
    </citation>
    <scope>IDENTIFICATION</scope>
    <source>
        <strain evidence="2">ATCC 64411</strain>
    </source>
</reference>
<dbReference type="STRING" id="644358.A0A0C4EFF3"/>
<name>A0A0C4EFF3_MAGP6</name>
<organism evidence="2 3">
    <name type="scientific">Magnaporthiopsis poae (strain ATCC 64411 / 73-15)</name>
    <name type="common">Kentucky bluegrass fungus</name>
    <name type="synonym">Magnaporthe poae</name>
    <dbReference type="NCBI Taxonomy" id="644358"/>
    <lineage>
        <taxon>Eukaryota</taxon>
        <taxon>Fungi</taxon>
        <taxon>Dikarya</taxon>
        <taxon>Ascomycota</taxon>
        <taxon>Pezizomycotina</taxon>
        <taxon>Sordariomycetes</taxon>
        <taxon>Sordariomycetidae</taxon>
        <taxon>Magnaporthales</taxon>
        <taxon>Magnaporthaceae</taxon>
        <taxon>Magnaporthiopsis</taxon>
    </lineage>
</organism>
<proteinExistence type="predicted"/>
<dbReference type="EMBL" id="GL876981">
    <property type="protein sequence ID" value="KLU92552.1"/>
    <property type="molecule type" value="Genomic_DNA"/>
</dbReference>
<dbReference type="InterPro" id="IPR046486">
    <property type="entry name" value="DUF6579"/>
</dbReference>
<gene>
    <name evidence="1" type="ORF">MAPG_11497</name>
</gene>